<evidence type="ECO:0000313" key="2">
    <source>
        <dbReference type="Proteomes" id="UP000194873"/>
    </source>
</evidence>
<evidence type="ECO:0008006" key="3">
    <source>
        <dbReference type="Google" id="ProtNLM"/>
    </source>
</evidence>
<sequence length="116" mass="13094">MLIPAADYLTYAEAVTLYNDLREAEIIALVKTAGPPSFPFGDGLYYQLLIEEDEVEAAQAIVAEFERQRTAINPHRCPRCGSVDTLPAVRVRWWKRLFYAGTTLYQCQNCNATFAT</sequence>
<evidence type="ECO:0000313" key="1">
    <source>
        <dbReference type="EMBL" id="OUJ74914.1"/>
    </source>
</evidence>
<protein>
    <recommendedName>
        <fullName evidence="3">DUF2007 domain-containing protein</fullName>
    </recommendedName>
</protein>
<name>A0A243WGP6_9BACT</name>
<keyword evidence="2" id="KW-1185">Reference proteome</keyword>
<proteinExistence type="predicted"/>
<organism evidence="1 2">
    <name type="scientific">Hymenobacter crusticola</name>
    <dbReference type="NCBI Taxonomy" id="1770526"/>
    <lineage>
        <taxon>Bacteria</taxon>
        <taxon>Pseudomonadati</taxon>
        <taxon>Bacteroidota</taxon>
        <taxon>Cytophagia</taxon>
        <taxon>Cytophagales</taxon>
        <taxon>Hymenobacteraceae</taxon>
        <taxon>Hymenobacter</taxon>
    </lineage>
</organism>
<gene>
    <name evidence="1" type="ORF">BXP70_09205</name>
</gene>
<dbReference type="EMBL" id="MTSE01000003">
    <property type="protein sequence ID" value="OUJ74914.1"/>
    <property type="molecule type" value="Genomic_DNA"/>
</dbReference>
<accession>A0A243WGP6</accession>
<reference evidence="1 2" key="1">
    <citation type="submission" date="2017-01" db="EMBL/GenBank/DDBJ databases">
        <title>A new Hymenobacter.</title>
        <authorList>
            <person name="Liang Y."/>
            <person name="Feng F."/>
        </authorList>
    </citation>
    <scope>NUCLEOTIDE SEQUENCE [LARGE SCALE GENOMIC DNA]</scope>
    <source>
        <strain evidence="1">MIMBbqt21</strain>
    </source>
</reference>
<comment type="caution">
    <text evidence="1">The sequence shown here is derived from an EMBL/GenBank/DDBJ whole genome shotgun (WGS) entry which is preliminary data.</text>
</comment>
<dbReference type="AlphaFoldDB" id="A0A243WGP6"/>
<dbReference type="OrthoDB" id="894008at2"/>
<dbReference type="RefSeq" id="WP_086593723.1">
    <property type="nucleotide sequence ID" value="NZ_MTSE01000003.1"/>
</dbReference>
<dbReference type="Proteomes" id="UP000194873">
    <property type="component" value="Unassembled WGS sequence"/>
</dbReference>